<name>A0ABT9H0B9_9GAMM</name>
<dbReference type="EMBL" id="JAUZVZ010000014">
    <property type="protein sequence ID" value="MDP4536766.1"/>
    <property type="molecule type" value="Genomic_DNA"/>
</dbReference>
<comment type="caution">
    <text evidence="1">The sequence shown here is derived from an EMBL/GenBank/DDBJ whole genome shotgun (WGS) entry which is preliminary data.</text>
</comment>
<protein>
    <submittedName>
        <fullName evidence="1">YdbH domain-containing protein</fullName>
    </submittedName>
</protein>
<reference evidence="1 2" key="1">
    <citation type="submission" date="2023-08" db="EMBL/GenBank/DDBJ databases">
        <authorList>
            <person name="Joshi A."/>
            <person name="Thite S."/>
        </authorList>
    </citation>
    <scope>NUCLEOTIDE SEQUENCE [LARGE SCALE GENOMIC DNA]</scope>
    <source>
        <strain evidence="1 2">AC40</strain>
    </source>
</reference>
<keyword evidence="2" id="KW-1185">Reference proteome</keyword>
<dbReference type="Proteomes" id="UP001231616">
    <property type="component" value="Unassembled WGS sequence"/>
</dbReference>
<gene>
    <name evidence="1" type="ORF">Q3O60_11240</name>
</gene>
<evidence type="ECO:0000313" key="2">
    <source>
        <dbReference type="Proteomes" id="UP001231616"/>
    </source>
</evidence>
<sequence>MRRFLRIASLTLTVLLFLLLALFFWLQHQIKQLPVQQLDYQIQSIGWKQLQLDYLHFEIMLEQQPLNVQLQDVQLSWLWQNFRPQLQVLELQQLVMQLANFPTPTETTTADKAQWQLPQDWQWPAWLPQQTRISQLEMDLPCGGSRCLYAGSLQLTQDDNLTAQLQLQDPSQSMNEQIKVHLVYRLQQEWPELALQLSVADWLELQFDSALVQYNSTEDASTENVLTGQATAEIMEQTQWQGELDLMVQPLPDWLLSQLERWQLELPDSWLEQFQQPVSASSNWQFVVPAELTQQAWQQLTGDWQLQLSSPSPMYLPTIGLLTAEIQAEAQFHQGQLAPFRLAAGGQLTELAWPEALHQSGVKPQSFYWSLSSQQSTALSLEALPLQLRLFSADQHYQLVAAFELDLLKQHATIEQLQVKLRQNQLQIDDWKLNALQLDAELTGYLSGKALSLQSKKPIRLQAALSNAELELLVPRLEWLWQEVSLQLADIGTEQTQLQMNSQHSIHAEQLQHPLLKPLDWHWQGKLSAVQSPHQWQADIGGMLELSSGLELQQKLTANSTQLQLEWQLADIFLLAGNTLATTMADWPELLTLQRGRIRHQGQLSLSLSDASWQLHSDSNLVDVSGFYDTTTFTSLSSQLLLEADTEQLQITTPGLKIEQIEQGIVAGPLSVAAQYQAYWDTPLSGRLQLLENQLGLFNGRVSLPQQSYDLSQSEWTLLLQIEQLDLQQLLTQHPTSDLTGQGLINGQVPLVLSGKGFEVVQGQLKAAEPGGQLSYRSPQAQGMAASNPGMKLIINALDDFHYTVLDTEVSYTPDGKLILALRLQGRNPSLEQGRPVHFNITLEEDIPALITSLQLTNQLNDVIQKRIQQRLQQP</sequence>
<organism evidence="1 2">
    <name type="scientific">Alkalimonas collagenimarina</name>
    <dbReference type="NCBI Taxonomy" id="400390"/>
    <lineage>
        <taxon>Bacteria</taxon>
        <taxon>Pseudomonadati</taxon>
        <taxon>Pseudomonadota</taxon>
        <taxon>Gammaproteobacteria</taxon>
        <taxon>Alkalimonas</taxon>
    </lineage>
</organism>
<dbReference type="InterPro" id="IPR021730">
    <property type="entry name" value="YdbH"/>
</dbReference>
<dbReference type="RefSeq" id="WP_305894028.1">
    <property type="nucleotide sequence ID" value="NZ_JAUZVZ010000014.1"/>
</dbReference>
<accession>A0ABT9H0B9</accession>
<proteinExistence type="predicted"/>
<evidence type="ECO:0000313" key="1">
    <source>
        <dbReference type="EMBL" id="MDP4536766.1"/>
    </source>
</evidence>
<dbReference type="Pfam" id="PF11739">
    <property type="entry name" value="YdbH-like"/>
    <property type="match status" value="1"/>
</dbReference>